<accession>A0A200QR77</accession>
<dbReference type="OMA" id="EMEYAGW"/>
<dbReference type="PANTHER" id="PTHR31161">
    <property type="entry name" value="PROTEIN GRAVITROPIC IN THE LIGHT 1"/>
    <property type="match status" value="1"/>
</dbReference>
<dbReference type="AlphaFoldDB" id="A0A200QR77"/>
<dbReference type="GO" id="GO:0009639">
    <property type="term" value="P:response to red or far red light"/>
    <property type="evidence" value="ECO:0007669"/>
    <property type="project" value="InterPro"/>
</dbReference>
<dbReference type="Pfam" id="PF24994">
    <property type="entry name" value="GIL1_IRKI_C"/>
    <property type="match status" value="1"/>
</dbReference>
<sequence>MDPVRPEPASNVSGLVRTFTKVLKLRVSGIAPEDRIGKVRMKTSIEDEVKVRIRASMEALLAKLFASISSVKAAYAQLQIFQSPYDAEGIQSSDEILVNELKHLSELKQIFLKKQIDPSPQVTILLAEIQEQQGLLKTYEIMRRKFESQVKVKDSDINFLKEKLEESDRLNRSLEKKLKSSGPPFVSDDLHFSGLNPNHFITVLRQTVKSIRSFVKLMISEMRSSGWDMNAAANSIEPDVVYARSNHVCFAFESFVCRKMFDGFQYSDFSPPNHQQKNQKRCHQFFDEFRELKSMNQNELLYKNREFGKFCREKYLLLVHPKMELSFFGDLNQRNVVNTGGYPETGFFTGFVEMAKRVWVLHCLAFSFEPEAKIFQMRKGCRFSDVYMESVAEDAFFSENGTLIVDPRVGFTVVPGFKIGKTVIQCQVYPCPG</sequence>
<evidence type="ECO:0000313" key="4">
    <source>
        <dbReference type="Proteomes" id="UP000195402"/>
    </source>
</evidence>
<evidence type="ECO:0000259" key="1">
    <source>
        <dbReference type="Pfam" id="PF04859"/>
    </source>
</evidence>
<dbReference type="STRING" id="56857.A0A200QR77"/>
<protein>
    <submittedName>
        <fullName evidence="3">Uncharacterized protein</fullName>
    </submittedName>
</protein>
<dbReference type="FunCoup" id="A0A200QR77">
    <property type="interactions" value="1845"/>
</dbReference>
<name>A0A200QR77_MACCD</name>
<dbReference type="InterPro" id="IPR006943">
    <property type="entry name" value="DUF641_pln"/>
</dbReference>
<dbReference type="Pfam" id="PF04859">
    <property type="entry name" value="DUF641"/>
    <property type="match status" value="1"/>
</dbReference>
<dbReference type="EMBL" id="MVGT01001318">
    <property type="protein sequence ID" value="OVA12958.1"/>
    <property type="molecule type" value="Genomic_DNA"/>
</dbReference>
<dbReference type="GO" id="GO:0009959">
    <property type="term" value="P:negative gravitropism"/>
    <property type="evidence" value="ECO:0007669"/>
    <property type="project" value="InterPro"/>
</dbReference>
<reference evidence="3 4" key="1">
    <citation type="journal article" date="2017" name="Mol. Plant">
        <title>The Genome of Medicinal Plant Macleaya cordata Provides New Insights into Benzylisoquinoline Alkaloids Metabolism.</title>
        <authorList>
            <person name="Liu X."/>
            <person name="Liu Y."/>
            <person name="Huang P."/>
            <person name="Ma Y."/>
            <person name="Qing Z."/>
            <person name="Tang Q."/>
            <person name="Cao H."/>
            <person name="Cheng P."/>
            <person name="Zheng Y."/>
            <person name="Yuan Z."/>
            <person name="Zhou Y."/>
            <person name="Liu J."/>
            <person name="Tang Z."/>
            <person name="Zhuo Y."/>
            <person name="Zhang Y."/>
            <person name="Yu L."/>
            <person name="Huang J."/>
            <person name="Yang P."/>
            <person name="Peng Q."/>
            <person name="Zhang J."/>
            <person name="Jiang W."/>
            <person name="Zhang Z."/>
            <person name="Lin K."/>
            <person name="Ro D.K."/>
            <person name="Chen X."/>
            <person name="Xiong X."/>
            <person name="Shang Y."/>
            <person name="Huang S."/>
            <person name="Zeng J."/>
        </authorList>
    </citation>
    <scope>NUCLEOTIDE SEQUENCE [LARGE SCALE GENOMIC DNA]</scope>
    <source>
        <strain evidence="4">cv. BLH2017</strain>
        <tissue evidence="3">Root</tissue>
    </source>
</reference>
<organism evidence="3 4">
    <name type="scientific">Macleaya cordata</name>
    <name type="common">Five-seeded plume-poppy</name>
    <name type="synonym">Bocconia cordata</name>
    <dbReference type="NCBI Taxonomy" id="56857"/>
    <lineage>
        <taxon>Eukaryota</taxon>
        <taxon>Viridiplantae</taxon>
        <taxon>Streptophyta</taxon>
        <taxon>Embryophyta</taxon>
        <taxon>Tracheophyta</taxon>
        <taxon>Spermatophyta</taxon>
        <taxon>Magnoliopsida</taxon>
        <taxon>Ranunculales</taxon>
        <taxon>Papaveraceae</taxon>
        <taxon>Papaveroideae</taxon>
        <taxon>Macleaya</taxon>
    </lineage>
</organism>
<feature type="domain" description="DUF641" evidence="1">
    <location>
        <begin position="55"/>
        <end position="177"/>
    </location>
</feature>
<proteinExistence type="predicted"/>
<evidence type="ECO:0000313" key="3">
    <source>
        <dbReference type="EMBL" id="OVA12958.1"/>
    </source>
</evidence>
<gene>
    <name evidence="3" type="ORF">BVC80_1151g3</name>
</gene>
<evidence type="ECO:0000259" key="2">
    <source>
        <dbReference type="Pfam" id="PF24994"/>
    </source>
</evidence>
<dbReference type="InterPro" id="IPR056813">
    <property type="entry name" value="GIL1_IRKI_C"/>
</dbReference>
<dbReference type="InterPro" id="IPR040225">
    <property type="entry name" value="GIL1-like"/>
</dbReference>
<comment type="caution">
    <text evidence="3">The sequence shown here is derived from an EMBL/GenBank/DDBJ whole genome shotgun (WGS) entry which is preliminary data.</text>
</comment>
<dbReference type="Proteomes" id="UP000195402">
    <property type="component" value="Unassembled WGS sequence"/>
</dbReference>
<feature type="domain" description="GIL1/IRKI C-terminal" evidence="2">
    <location>
        <begin position="374"/>
        <end position="429"/>
    </location>
</feature>
<dbReference type="InParanoid" id="A0A200QR77"/>
<dbReference type="OrthoDB" id="1915848at2759"/>
<keyword evidence="4" id="KW-1185">Reference proteome</keyword>